<comment type="caution">
    <text evidence="3">The sequence shown here is derived from an EMBL/GenBank/DDBJ whole genome shotgun (WGS) entry which is preliminary data.</text>
</comment>
<dbReference type="Pfam" id="PF13416">
    <property type="entry name" value="SBP_bac_8"/>
    <property type="match status" value="1"/>
</dbReference>
<dbReference type="Gene3D" id="3.40.190.10">
    <property type="entry name" value="Periplasmic binding protein-like II"/>
    <property type="match status" value="2"/>
</dbReference>
<sequence length="355" mass="39305">MNNPKHTTSLKRRDLLKIGSGLAVVPGLPFLSLPAHAADDEVVVGTWGGDYQNLLQQFIAPSMTKAGVNVVYDTGNAVARTTKLKAEHGSRRGSMDVALLGDLDMYEAFRSDALATPDAKLVPNLANVYDQFRTPYSIPHIFSAMVIVYNKEKFQTKPDSFRIALEPAYKGRVGFSDILFNFNTLFVGLAGGGAANSFEPGEKFLMELKKNQPKVYPSNEAVAAAFKSGEIWMACMWKARALQWRDAGLPVEYVIPKEGAIPVTFEGAVPKNSRHPKAAWTYANALLDPEGQRHFAQAMGYAPTVRNANLPPELQARVGFTDDEIKRIHKYDLKVLYETKNACLDFWNKEFKTGL</sequence>
<dbReference type="RefSeq" id="WP_201166137.1">
    <property type="nucleotide sequence ID" value="NZ_JAEPWM010000001.1"/>
</dbReference>
<dbReference type="GO" id="GO:0030288">
    <property type="term" value="C:outer membrane-bounded periplasmic space"/>
    <property type="evidence" value="ECO:0007669"/>
    <property type="project" value="TreeGrafter"/>
</dbReference>
<gene>
    <name evidence="3" type="ORF">JJB11_01520</name>
</gene>
<reference evidence="3" key="1">
    <citation type="journal article" date="2012" name="J. Microbiol. Biotechnol.">
        <title>Ramlibacter ginsenosidimutans sp. nov., with ginsenoside-converting activity.</title>
        <authorList>
            <person name="Wang L."/>
            <person name="An D.S."/>
            <person name="Kim S.G."/>
            <person name="Jin F.X."/>
            <person name="Kim S.C."/>
            <person name="Lee S.T."/>
            <person name="Im W.T."/>
        </authorList>
    </citation>
    <scope>NUCLEOTIDE SEQUENCE</scope>
    <source>
        <strain evidence="3">KACC 17527</strain>
    </source>
</reference>
<dbReference type="EMBL" id="JAEPWM010000001">
    <property type="protein sequence ID" value="MBK6004756.1"/>
    <property type="molecule type" value="Genomic_DNA"/>
</dbReference>
<dbReference type="PROSITE" id="PS51318">
    <property type="entry name" value="TAT"/>
    <property type="match status" value="1"/>
</dbReference>
<evidence type="ECO:0000256" key="2">
    <source>
        <dbReference type="SAM" id="SignalP"/>
    </source>
</evidence>
<dbReference type="GO" id="GO:0030976">
    <property type="term" value="F:thiamine pyrophosphate binding"/>
    <property type="evidence" value="ECO:0007669"/>
    <property type="project" value="TreeGrafter"/>
</dbReference>
<dbReference type="Proteomes" id="UP000630528">
    <property type="component" value="Unassembled WGS sequence"/>
</dbReference>
<dbReference type="CDD" id="cd13589">
    <property type="entry name" value="PBP2_polyamine_RpCGA009"/>
    <property type="match status" value="1"/>
</dbReference>
<protein>
    <submittedName>
        <fullName evidence="3">ABC transporter substrate-binding protein</fullName>
    </submittedName>
</protein>
<evidence type="ECO:0000313" key="4">
    <source>
        <dbReference type="Proteomes" id="UP000630528"/>
    </source>
</evidence>
<accession>A0A934TPU4</accession>
<feature type="chain" id="PRO_5038102340" evidence="2">
    <location>
        <begin position="38"/>
        <end position="355"/>
    </location>
</feature>
<feature type="signal peptide" evidence="2">
    <location>
        <begin position="1"/>
        <end position="37"/>
    </location>
</feature>
<dbReference type="GO" id="GO:0030975">
    <property type="term" value="F:thiamine binding"/>
    <property type="evidence" value="ECO:0007669"/>
    <property type="project" value="TreeGrafter"/>
</dbReference>
<dbReference type="SUPFAM" id="SSF53850">
    <property type="entry name" value="Periplasmic binding protein-like II"/>
    <property type="match status" value="1"/>
</dbReference>
<evidence type="ECO:0000256" key="1">
    <source>
        <dbReference type="ARBA" id="ARBA00022729"/>
    </source>
</evidence>
<dbReference type="PANTHER" id="PTHR30006">
    <property type="entry name" value="THIAMINE-BINDING PERIPLASMIC PROTEIN-RELATED"/>
    <property type="match status" value="1"/>
</dbReference>
<organism evidence="3 4">
    <name type="scientific">Ramlibacter ginsenosidimutans</name>
    <dbReference type="NCBI Taxonomy" id="502333"/>
    <lineage>
        <taxon>Bacteria</taxon>
        <taxon>Pseudomonadati</taxon>
        <taxon>Pseudomonadota</taxon>
        <taxon>Betaproteobacteria</taxon>
        <taxon>Burkholderiales</taxon>
        <taxon>Comamonadaceae</taxon>
        <taxon>Ramlibacter</taxon>
    </lineage>
</organism>
<keyword evidence="4" id="KW-1185">Reference proteome</keyword>
<dbReference type="AlphaFoldDB" id="A0A934TPU4"/>
<dbReference type="InterPro" id="IPR006311">
    <property type="entry name" value="TAT_signal"/>
</dbReference>
<dbReference type="PANTHER" id="PTHR30006:SF2">
    <property type="entry name" value="ABC TRANSPORTER SUBSTRATE-BINDING PROTEIN"/>
    <property type="match status" value="1"/>
</dbReference>
<proteinExistence type="predicted"/>
<reference evidence="3" key="2">
    <citation type="submission" date="2021-01" db="EMBL/GenBank/DDBJ databases">
        <authorList>
            <person name="Kang M."/>
        </authorList>
    </citation>
    <scope>NUCLEOTIDE SEQUENCE</scope>
    <source>
        <strain evidence="3">KACC 17527</strain>
    </source>
</reference>
<name>A0A934TPU4_9BURK</name>
<dbReference type="InterPro" id="IPR006059">
    <property type="entry name" value="SBP"/>
</dbReference>
<evidence type="ECO:0000313" key="3">
    <source>
        <dbReference type="EMBL" id="MBK6004756.1"/>
    </source>
</evidence>
<dbReference type="GO" id="GO:0015888">
    <property type="term" value="P:thiamine transport"/>
    <property type="evidence" value="ECO:0007669"/>
    <property type="project" value="TreeGrafter"/>
</dbReference>
<keyword evidence="1 2" id="KW-0732">Signal</keyword>